<organism evidence="3 4">
    <name type="scientific">Piptocephalis cylindrospora</name>
    <dbReference type="NCBI Taxonomy" id="1907219"/>
    <lineage>
        <taxon>Eukaryota</taxon>
        <taxon>Fungi</taxon>
        <taxon>Fungi incertae sedis</taxon>
        <taxon>Zoopagomycota</taxon>
        <taxon>Zoopagomycotina</taxon>
        <taxon>Zoopagomycetes</taxon>
        <taxon>Zoopagales</taxon>
        <taxon>Piptocephalidaceae</taxon>
        <taxon>Piptocephalis</taxon>
    </lineage>
</organism>
<feature type="signal peptide" evidence="2">
    <location>
        <begin position="1"/>
        <end position="26"/>
    </location>
</feature>
<feature type="compositionally biased region" description="Basic and acidic residues" evidence="1">
    <location>
        <begin position="65"/>
        <end position="74"/>
    </location>
</feature>
<dbReference type="OrthoDB" id="5598078at2759"/>
<dbReference type="EMBL" id="KZ988421">
    <property type="protein sequence ID" value="RKP12233.1"/>
    <property type="molecule type" value="Genomic_DNA"/>
</dbReference>
<feature type="compositionally biased region" description="Basic and acidic residues" evidence="1">
    <location>
        <begin position="223"/>
        <end position="243"/>
    </location>
</feature>
<feature type="compositionally biased region" description="Basic residues" evidence="1">
    <location>
        <begin position="50"/>
        <end position="64"/>
    </location>
</feature>
<keyword evidence="4" id="KW-1185">Reference proteome</keyword>
<feature type="compositionally biased region" description="Acidic residues" evidence="1">
    <location>
        <begin position="75"/>
        <end position="85"/>
    </location>
</feature>
<dbReference type="AlphaFoldDB" id="A0A4P9Y0F3"/>
<accession>A0A4P9Y0F3</accession>
<feature type="compositionally biased region" description="Polar residues" evidence="1">
    <location>
        <begin position="114"/>
        <end position="124"/>
    </location>
</feature>
<name>A0A4P9Y0F3_9FUNG</name>
<sequence>MSILQQLFLAGAVVLALYLFTHKSQSSKPGGPKIGATLDTISQEDAPQTTKRKRVRHRKKKKKGKQEEEPPKEGMDEEESSEEEHAETIPQAALLPPQATTKTQPTAKAHPTIPRSNLNPSEWPTPQIDPKPSPPQSNAAPSKFKEGNDMLSEDEEDAGPRVMRIGAPKREKKGPGKQRPVVGPGGWATVKTLSTPERVTGQRQGPPPEDEDGLTKRQRQNRRKADLLKEERAQSAADQEARLQRHRLAQVKNMYG</sequence>
<evidence type="ECO:0000313" key="4">
    <source>
        <dbReference type="Proteomes" id="UP000267251"/>
    </source>
</evidence>
<keyword evidence="2" id="KW-0732">Signal</keyword>
<dbReference type="Proteomes" id="UP000267251">
    <property type="component" value="Unassembled WGS sequence"/>
</dbReference>
<gene>
    <name evidence="3" type="ORF">BJ684DRAFT_21214</name>
</gene>
<protein>
    <submittedName>
        <fullName evidence="3">Uncharacterized protein</fullName>
    </submittedName>
</protein>
<evidence type="ECO:0000256" key="2">
    <source>
        <dbReference type="SAM" id="SignalP"/>
    </source>
</evidence>
<evidence type="ECO:0000256" key="1">
    <source>
        <dbReference type="SAM" id="MobiDB-lite"/>
    </source>
</evidence>
<feature type="chain" id="PRO_5020953217" evidence="2">
    <location>
        <begin position="27"/>
        <end position="256"/>
    </location>
</feature>
<feature type="compositionally biased region" description="Polar residues" evidence="1">
    <location>
        <begin position="39"/>
        <end position="49"/>
    </location>
</feature>
<feature type="compositionally biased region" description="Polar residues" evidence="1">
    <location>
        <begin position="191"/>
        <end position="203"/>
    </location>
</feature>
<feature type="region of interest" description="Disordered" evidence="1">
    <location>
        <begin position="24"/>
        <end position="256"/>
    </location>
</feature>
<proteinExistence type="predicted"/>
<evidence type="ECO:0000313" key="3">
    <source>
        <dbReference type="EMBL" id="RKP12233.1"/>
    </source>
</evidence>
<feature type="compositionally biased region" description="Low complexity" evidence="1">
    <location>
        <begin position="96"/>
        <end position="112"/>
    </location>
</feature>
<reference evidence="4" key="1">
    <citation type="journal article" date="2018" name="Nat. Microbiol.">
        <title>Leveraging single-cell genomics to expand the fungal tree of life.</title>
        <authorList>
            <person name="Ahrendt S.R."/>
            <person name="Quandt C.A."/>
            <person name="Ciobanu D."/>
            <person name="Clum A."/>
            <person name="Salamov A."/>
            <person name="Andreopoulos B."/>
            <person name="Cheng J.F."/>
            <person name="Woyke T."/>
            <person name="Pelin A."/>
            <person name="Henrissat B."/>
            <person name="Reynolds N.K."/>
            <person name="Benny G.L."/>
            <person name="Smith M.E."/>
            <person name="James T.Y."/>
            <person name="Grigoriev I.V."/>
        </authorList>
    </citation>
    <scope>NUCLEOTIDE SEQUENCE [LARGE SCALE GENOMIC DNA]</scope>
</reference>